<feature type="compositionally biased region" description="Polar residues" evidence="1">
    <location>
        <begin position="252"/>
        <end position="264"/>
    </location>
</feature>
<proteinExistence type="predicted"/>
<gene>
    <name evidence="2" type="ORF">DFH07DRAFT_785207</name>
</gene>
<accession>A0AAD7HCT2</accession>
<keyword evidence="3" id="KW-1185">Reference proteome</keyword>
<feature type="region of interest" description="Disordered" evidence="1">
    <location>
        <begin position="195"/>
        <end position="291"/>
    </location>
</feature>
<reference evidence="2" key="1">
    <citation type="submission" date="2023-03" db="EMBL/GenBank/DDBJ databases">
        <title>Massive genome expansion in bonnet fungi (Mycena s.s.) driven by repeated elements and novel gene families across ecological guilds.</title>
        <authorList>
            <consortium name="Lawrence Berkeley National Laboratory"/>
            <person name="Harder C.B."/>
            <person name="Miyauchi S."/>
            <person name="Viragh M."/>
            <person name="Kuo A."/>
            <person name="Thoen E."/>
            <person name="Andreopoulos B."/>
            <person name="Lu D."/>
            <person name="Skrede I."/>
            <person name="Drula E."/>
            <person name="Henrissat B."/>
            <person name="Morin E."/>
            <person name="Kohler A."/>
            <person name="Barry K."/>
            <person name="LaButti K."/>
            <person name="Morin E."/>
            <person name="Salamov A."/>
            <person name="Lipzen A."/>
            <person name="Mereny Z."/>
            <person name="Hegedus B."/>
            <person name="Baldrian P."/>
            <person name="Stursova M."/>
            <person name="Weitz H."/>
            <person name="Taylor A."/>
            <person name="Grigoriev I.V."/>
            <person name="Nagy L.G."/>
            <person name="Martin F."/>
            <person name="Kauserud H."/>
        </authorList>
    </citation>
    <scope>NUCLEOTIDE SEQUENCE</scope>
    <source>
        <strain evidence="2">CBHHK188m</strain>
    </source>
</reference>
<name>A0AAD7HCT2_9AGAR</name>
<evidence type="ECO:0000313" key="2">
    <source>
        <dbReference type="EMBL" id="KAJ7717311.1"/>
    </source>
</evidence>
<sequence length="291" mass="31757">MPEVTDAEMAGGIPTACGGHNKSLGWCWSKKPGCSGDSGLLTKHRSLRGKPEPRRVDMKVVGIVRKGTGAIAREPEPPDGTRHPVHYWNTPELRREVVIQPKGKTRSNLEGFRLLYQGMIIVQGAPEPRRTGALPEVVMEGMEVQSTAGGGQHCRWDDRSVQIVQTGYLENTVMCRAKRGKRDLRDLRTWTQVRSVRKKTGGSPVGCSRNTTARKDGERMRIEDSGGNHVTPDGPGRVPEGLRSDPEEAGGSEQTPLEPNTNVTDFVEAMHIPDGTRVTGSVPEGGRGNRD</sequence>
<comment type="caution">
    <text evidence="2">The sequence shown here is derived from an EMBL/GenBank/DDBJ whole genome shotgun (WGS) entry which is preliminary data.</text>
</comment>
<dbReference type="EMBL" id="JARJLG010000320">
    <property type="protein sequence ID" value="KAJ7717311.1"/>
    <property type="molecule type" value="Genomic_DNA"/>
</dbReference>
<protein>
    <submittedName>
        <fullName evidence="2">Uncharacterized protein</fullName>
    </submittedName>
</protein>
<dbReference type="AlphaFoldDB" id="A0AAD7HCT2"/>
<evidence type="ECO:0000256" key="1">
    <source>
        <dbReference type="SAM" id="MobiDB-lite"/>
    </source>
</evidence>
<dbReference type="Proteomes" id="UP001215280">
    <property type="component" value="Unassembled WGS sequence"/>
</dbReference>
<evidence type="ECO:0000313" key="3">
    <source>
        <dbReference type="Proteomes" id="UP001215280"/>
    </source>
</evidence>
<organism evidence="2 3">
    <name type="scientific">Mycena maculata</name>
    <dbReference type="NCBI Taxonomy" id="230809"/>
    <lineage>
        <taxon>Eukaryota</taxon>
        <taxon>Fungi</taxon>
        <taxon>Dikarya</taxon>
        <taxon>Basidiomycota</taxon>
        <taxon>Agaricomycotina</taxon>
        <taxon>Agaricomycetes</taxon>
        <taxon>Agaricomycetidae</taxon>
        <taxon>Agaricales</taxon>
        <taxon>Marasmiineae</taxon>
        <taxon>Mycenaceae</taxon>
        <taxon>Mycena</taxon>
    </lineage>
</organism>
<feature type="compositionally biased region" description="Basic and acidic residues" evidence="1">
    <location>
        <begin position="213"/>
        <end position="226"/>
    </location>
</feature>